<evidence type="ECO:0000256" key="1">
    <source>
        <dbReference type="ARBA" id="ARBA00022649"/>
    </source>
</evidence>
<name>T1A7S3_9ZZZZ</name>
<sequence length="69" mass="7659">MTLHWSARARVARFAAIDFIAQDNPRAALGQLDEIEKQTDLLSQNPGMGRASGPGRWHARLSSTRQQCP</sequence>
<evidence type="ECO:0000313" key="3">
    <source>
        <dbReference type="EMBL" id="EQD36949.1"/>
    </source>
</evidence>
<protein>
    <submittedName>
        <fullName evidence="3">Addiction module antitoxin</fullName>
    </submittedName>
</protein>
<dbReference type="AlphaFoldDB" id="T1A7S3"/>
<organism evidence="3">
    <name type="scientific">mine drainage metagenome</name>
    <dbReference type="NCBI Taxonomy" id="410659"/>
    <lineage>
        <taxon>unclassified sequences</taxon>
        <taxon>metagenomes</taxon>
        <taxon>ecological metagenomes</taxon>
    </lineage>
</organism>
<accession>T1A7S3</accession>
<comment type="caution">
    <text evidence="3">The sequence shown here is derived from an EMBL/GenBank/DDBJ whole genome shotgun (WGS) entry which is preliminary data.</text>
</comment>
<dbReference type="EMBL" id="AUZY01010852">
    <property type="protein sequence ID" value="EQD36949.1"/>
    <property type="molecule type" value="Genomic_DNA"/>
</dbReference>
<evidence type="ECO:0000256" key="2">
    <source>
        <dbReference type="SAM" id="MobiDB-lite"/>
    </source>
</evidence>
<dbReference type="InterPro" id="IPR035093">
    <property type="entry name" value="RelE/ParE_toxin_dom_sf"/>
</dbReference>
<reference evidence="3" key="2">
    <citation type="journal article" date="2014" name="ISME J.">
        <title>Microbial stratification in low pH oxic and suboxic macroscopic growths along an acid mine drainage.</title>
        <authorList>
            <person name="Mendez-Garcia C."/>
            <person name="Mesa V."/>
            <person name="Sprenger R.R."/>
            <person name="Richter M."/>
            <person name="Diez M.S."/>
            <person name="Solano J."/>
            <person name="Bargiela R."/>
            <person name="Golyshina O.V."/>
            <person name="Manteca A."/>
            <person name="Ramos J.L."/>
            <person name="Gallego J.R."/>
            <person name="Llorente I."/>
            <person name="Martins Dos Santos V.A."/>
            <person name="Jensen O.N."/>
            <person name="Pelaez A.I."/>
            <person name="Sanchez J."/>
            <person name="Ferrer M."/>
        </authorList>
    </citation>
    <scope>NUCLEOTIDE SEQUENCE</scope>
</reference>
<reference evidence="3" key="1">
    <citation type="submission" date="2013-08" db="EMBL/GenBank/DDBJ databases">
        <authorList>
            <person name="Mendez C."/>
            <person name="Richter M."/>
            <person name="Ferrer M."/>
            <person name="Sanchez J."/>
        </authorList>
    </citation>
    <scope>NUCLEOTIDE SEQUENCE</scope>
</reference>
<dbReference type="Pfam" id="PF05016">
    <property type="entry name" value="ParE_toxin"/>
    <property type="match status" value="1"/>
</dbReference>
<feature type="region of interest" description="Disordered" evidence="2">
    <location>
        <begin position="40"/>
        <end position="69"/>
    </location>
</feature>
<dbReference type="InterPro" id="IPR007712">
    <property type="entry name" value="RelE/ParE_toxin"/>
</dbReference>
<proteinExistence type="predicted"/>
<gene>
    <name evidence="3" type="ORF">B1B_16319</name>
</gene>
<dbReference type="Gene3D" id="3.30.2310.20">
    <property type="entry name" value="RelE-like"/>
    <property type="match status" value="1"/>
</dbReference>
<keyword evidence="1" id="KW-1277">Toxin-antitoxin system</keyword>